<dbReference type="InterPro" id="IPR004358">
    <property type="entry name" value="Sig_transdc_His_kin-like_C"/>
</dbReference>
<comment type="catalytic activity">
    <reaction evidence="1">
        <text>ATP + protein L-histidine = ADP + protein N-phospho-L-histidine.</text>
        <dbReference type="EC" id="2.7.13.3"/>
    </reaction>
</comment>
<dbReference type="SMART" id="SM00388">
    <property type="entry name" value="HisKA"/>
    <property type="match status" value="1"/>
</dbReference>
<evidence type="ECO:0000256" key="3">
    <source>
        <dbReference type="ARBA" id="ARBA00022553"/>
    </source>
</evidence>
<dbReference type="InterPro" id="IPR011006">
    <property type="entry name" value="CheY-like_superfamily"/>
</dbReference>
<dbReference type="InterPro" id="IPR036097">
    <property type="entry name" value="HisK_dim/P_sf"/>
</dbReference>
<dbReference type="Pfam" id="PF02518">
    <property type="entry name" value="HATPase_c"/>
    <property type="match status" value="2"/>
</dbReference>
<feature type="transmembrane region" description="Helical" evidence="10">
    <location>
        <begin position="237"/>
        <end position="255"/>
    </location>
</feature>
<dbReference type="RefSeq" id="WP_375357565.1">
    <property type="nucleotide sequence ID" value="NZ_JBHHMI010000028.1"/>
</dbReference>
<feature type="transmembrane region" description="Helical" evidence="10">
    <location>
        <begin position="267"/>
        <end position="289"/>
    </location>
</feature>
<keyword evidence="4" id="KW-0808">Transferase</keyword>
<keyword evidence="6" id="KW-0418">Kinase</keyword>
<dbReference type="Gene3D" id="1.10.287.130">
    <property type="match status" value="1"/>
</dbReference>
<keyword evidence="10" id="KW-1133">Transmembrane helix</keyword>
<name>A0ABV5AYL4_9BACL</name>
<dbReference type="InterPro" id="IPR036890">
    <property type="entry name" value="HATPase_C_sf"/>
</dbReference>
<evidence type="ECO:0000313" key="13">
    <source>
        <dbReference type="EMBL" id="MFB5269294.1"/>
    </source>
</evidence>
<dbReference type="SUPFAM" id="SSF55874">
    <property type="entry name" value="ATPase domain of HSP90 chaperone/DNA topoisomerase II/histidine kinase"/>
    <property type="match status" value="2"/>
</dbReference>
<gene>
    <name evidence="13" type="ORF">ACE41H_21265</name>
</gene>
<dbReference type="InterPro" id="IPR010559">
    <property type="entry name" value="Sig_transdc_His_kin_internal"/>
</dbReference>
<dbReference type="SUPFAM" id="SSF47384">
    <property type="entry name" value="Homodimeric domain of signal transducing histidine kinase"/>
    <property type="match status" value="1"/>
</dbReference>
<evidence type="ECO:0000259" key="12">
    <source>
        <dbReference type="PROSITE" id="PS50110"/>
    </source>
</evidence>
<dbReference type="Gene3D" id="3.30.565.10">
    <property type="entry name" value="Histidine kinase-like ATPase, C-terminal domain"/>
    <property type="match status" value="2"/>
</dbReference>
<dbReference type="PANTHER" id="PTHR43547">
    <property type="entry name" value="TWO-COMPONENT HISTIDINE KINASE"/>
    <property type="match status" value="1"/>
</dbReference>
<feature type="domain" description="Histidine kinase" evidence="11">
    <location>
        <begin position="434"/>
        <end position="652"/>
    </location>
</feature>
<dbReference type="Pfam" id="PF00512">
    <property type="entry name" value="HisKA"/>
    <property type="match status" value="1"/>
</dbReference>
<dbReference type="InterPro" id="IPR005467">
    <property type="entry name" value="His_kinase_dom"/>
</dbReference>
<dbReference type="SMART" id="SM00387">
    <property type="entry name" value="HATPase_c"/>
    <property type="match status" value="2"/>
</dbReference>
<dbReference type="PANTHER" id="PTHR43547:SF2">
    <property type="entry name" value="HYBRID SIGNAL TRANSDUCTION HISTIDINE KINASE C"/>
    <property type="match status" value="1"/>
</dbReference>
<evidence type="ECO:0000256" key="2">
    <source>
        <dbReference type="ARBA" id="ARBA00012438"/>
    </source>
</evidence>
<evidence type="ECO:0000256" key="9">
    <source>
        <dbReference type="PROSITE-ProRule" id="PRU00169"/>
    </source>
</evidence>
<evidence type="ECO:0000256" key="10">
    <source>
        <dbReference type="SAM" id="Phobius"/>
    </source>
</evidence>
<evidence type="ECO:0000256" key="7">
    <source>
        <dbReference type="ARBA" id="ARBA00022840"/>
    </source>
</evidence>
<feature type="transmembrane region" description="Helical" evidence="10">
    <location>
        <begin position="359"/>
        <end position="380"/>
    </location>
</feature>
<dbReference type="Proteomes" id="UP001580346">
    <property type="component" value="Unassembled WGS sequence"/>
</dbReference>
<keyword evidence="7 13" id="KW-0067">ATP-binding</keyword>
<evidence type="ECO:0000259" key="11">
    <source>
        <dbReference type="PROSITE" id="PS50109"/>
    </source>
</evidence>
<organism evidence="13 14">
    <name type="scientific">Paenibacillus enshidis</name>
    <dbReference type="NCBI Taxonomy" id="1458439"/>
    <lineage>
        <taxon>Bacteria</taxon>
        <taxon>Bacillati</taxon>
        <taxon>Bacillota</taxon>
        <taxon>Bacilli</taxon>
        <taxon>Bacillales</taxon>
        <taxon>Paenibacillaceae</taxon>
        <taxon>Paenibacillus</taxon>
    </lineage>
</organism>
<evidence type="ECO:0000256" key="5">
    <source>
        <dbReference type="ARBA" id="ARBA00022741"/>
    </source>
</evidence>
<dbReference type="InterPro" id="IPR003661">
    <property type="entry name" value="HisK_dim/P_dom"/>
</dbReference>
<dbReference type="EMBL" id="JBHHMI010000028">
    <property type="protein sequence ID" value="MFB5269294.1"/>
    <property type="molecule type" value="Genomic_DNA"/>
</dbReference>
<feature type="domain" description="Response regulatory" evidence="12">
    <location>
        <begin position="696"/>
        <end position="812"/>
    </location>
</feature>
<dbReference type="Gene3D" id="3.40.50.2300">
    <property type="match status" value="1"/>
</dbReference>
<feature type="transmembrane region" description="Helical" evidence="10">
    <location>
        <begin position="301"/>
        <end position="323"/>
    </location>
</feature>
<dbReference type="Pfam" id="PF00072">
    <property type="entry name" value="Response_reg"/>
    <property type="match status" value="1"/>
</dbReference>
<evidence type="ECO:0000313" key="14">
    <source>
        <dbReference type="Proteomes" id="UP001580346"/>
    </source>
</evidence>
<dbReference type="GO" id="GO:0005524">
    <property type="term" value="F:ATP binding"/>
    <property type="evidence" value="ECO:0007669"/>
    <property type="project" value="UniProtKB-KW"/>
</dbReference>
<dbReference type="EC" id="2.7.13.3" evidence="2"/>
<keyword evidence="10" id="KW-0812">Transmembrane</keyword>
<protein>
    <recommendedName>
        <fullName evidence="2">histidine kinase</fullName>
        <ecNumber evidence="2">2.7.13.3</ecNumber>
    </recommendedName>
</protein>
<dbReference type="SMART" id="SM00448">
    <property type="entry name" value="REC"/>
    <property type="match status" value="1"/>
</dbReference>
<dbReference type="InterPro" id="IPR001789">
    <property type="entry name" value="Sig_transdc_resp-reg_receiver"/>
</dbReference>
<evidence type="ECO:0000256" key="4">
    <source>
        <dbReference type="ARBA" id="ARBA00022679"/>
    </source>
</evidence>
<dbReference type="InterPro" id="IPR003594">
    <property type="entry name" value="HATPase_dom"/>
</dbReference>
<evidence type="ECO:0000256" key="8">
    <source>
        <dbReference type="ARBA" id="ARBA00023012"/>
    </source>
</evidence>
<sequence>MRKQWIILSGFFLLTVVLPAYYLFNKSVANEEQRLAYQGVLDLSDWDFGVNGVVALNGEWEFYPGQFLNPGTWSMDGQKHPHSYASVPHTWNPYMPGNSGTGYGTYRLLIRIPEQANELFGIRMINIRTASSIYINGAKVGERGIPGENDQSSVPGNRPYNGYFRVTGSTVEVMIHVSNYHYYSGGIVKPIMFGEYASIRNARDISLATDLILGAGFFIPSAFFLLLYRFRTREPSLFYMGCFCFATLLYVLSQGEKLIGAIPGMQYEWVVSTQWVSSVLAFFFLVRYVNVYSSGIVNPRILSLSTAATIVWTVLVPLVPMVLMSRAEPLLLMYHVCWVGYVVYVLIKGFGKSKQDTTLMALAILSIMMVVLLCIAYLLGWIDMRGVVSFETLIFIFSQALLLAKRFAVTFAEVELLSQRLLTLDGLKDEFLANTSHELRTPLHGMINIAQGMIDRRDDRENEEQQRNLQLIVSVGKRLSFLINDILDFSNLKNGRLVIHPTPVNLKAAVHSVLEVLGHTAGTREVRFVTELPDHLPYVLADEDRLMQVLYNLLGNAVKFTERGQIKVSAAVHGGSLEIKVEDTGIGIPPELHEVIFDSFKRGEHTENMAVNGTGLGLSVTKQLIELHGGRIWVESRLGAGAVFTFTLPVAAEHAIFATEHAILAHEPDRREQECLPEGSKVAERMARFGQRNKYTILAVDDDSVNLHVLTSLLESEESRVIAVRDARSALEHIGSEHIDLVITDWMMPGVSGLDLCREIRKRFSMAELPVLLLTARNLPGDIHAGLLAEANDFLRKPVDAEELRARVRTLLNLRESTQEAIRSEMAFLQAQIKPHFLFNALNVIIAQCAENPEQAIVLLMELSQYLRSSFDFHNRDQTVPLHKELELVRSYLSLERARFEERLQVEFDIAEQAKSLIPPLSIQPIVENAIRHGIMQRANGGMIKISIRTREKGILVVVEDNGVGMPHDQVEQILSNTGEAAGVGLRNIHRRLVSLYGSGLQISSEPDDGTIVSFQIPYHPPA</sequence>
<proteinExistence type="predicted"/>
<dbReference type="CDD" id="cd16922">
    <property type="entry name" value="HATPase_EvgS-ArcB-TorS-like"/>
    <property type="match status" value="1"/>
</dbReference>
<dbReference type="Pfam" id="PF06580">
    <property type="entry name" value="His_kinase"/>
    <property type="match status" value="1"/>
</dbReference>
<feature type="domain" description="Histidine kinase" evidence="11">
    <location>
        <begin position="923"/>
        <end position="1021"/>
    </location>
</feature>
<dbReference type="SUPFAM" id="SSF52172">
    <property type="entry name" value="CheY-like"/>
    <property type="match status" value="1"/>
</dbReference>
<keyword evidence="5" id="KW-0547">Nucleotide-binding</keyword>
<reference evidence="13 14" key="1">
    <citation type="submission" date="2024-09" db="EMBL/GenBank/DDBJ databases">
        <title>Paenibacillus zeirhizospherea sp. nov., isolated from surface of the maize (Zea mays) roots in a horticulture field, Hungary.</title>
        <authorList>
            <person name="Marton D."/>
            <person name="Farkas M."/>
            <person name="Bedics A."/>
            <person name="Toth E."/>
            <person name="Tancsics A."/>
            <person name="Boka K."/>
            <person name="Maroti G."/>
            <person name="Kriszt B."/>
            <person name="Cserhati M."/>
        </authorList>
    </citation>
    <scope>NUCLEOTIDE SEQUENCE [LARGE SCALE GENOMIC DNA]</scope>
    <source>
        <strain evidence="13 14">KCTC 33519</strain>
    </source>
</reference>
<accession>A0ABV5AYL4</accession>
<dbReference type="PROSITE" id="PS50110">
    <property type="entry name" value="RESPONSE_REGULATORY"/>
    <property type="match status" value="1"/>
</dbReference>
<evidence type="ECO:0000256" key="1">
    <source>
        <dbReference type="ARBA" id="ARBA00000085"/>
    </source>
</evidence>
<comment type="caution">
    <text evidence="13">The sequence shown here is derived from an EMBL/GenBank/DDBJ whole genome shotgun (WGS) entry which is preliminary data.</text>
</comment>
<dbReference type="PROSITE" id="PS50109">
    <property type="entry name" value="HIS_KIN"/>
    <property type="match status" value="2"/>
</dbReference>
<dbReference type="Gene3D" id="2.60.120.260">
    <property type="entry name" value="Galactose-binding domain-like"/>
    <property type="match status" value="1"/>
</dbReference>
<dbReference type="InterPro" id="IPR008979">
    <property type="entry name" value="Galactose-bd-like_sf"/>
</dbReference>
<keyword evidence="3 9" id="KW-0597">Phosphoprotein</keyword>
<dbReference type="CDD" id="cd00082">
    <property type="entry name" value="HisKA"/>
    <property type="match status" value="1"/>
</dbReference>
<keyword evidence="8" id="KW-0902">Two-component regulatory system</keyword>
<feature type="modified residue" description="4-aspartylphosphate" evidence="9">
    <location>
        <position position="745"/>
    </location>
</feature>
<keyword evidence="10" id="KW-0472">Membrane</keyword>
<feature type="transmembrane region" description="Helical" evidence="10">
    <location>
        <begin position="211"/>
        <end position="230"/>
    </location>
</feature>
<dbReference type="Pfam" id="PF07695">
    <property type="entry name" value="7TMR-DISM_7TM"/>
    <property type="match status" value="1"/>
</dbReference>
<evidence type="ECO:0000256" key="6">
    <source>
        <dbReference type="ARBA" id="ARBA00022777"/>
    </source>
</evidence>
<feature type="transmembrane region" description="Helical" evidence="10">
    <location>
        <begin position="329"/>
        <end position="347"/>
    </location>
</feature>
<dbReference type="InterPro" id="IPR011623">
    <property type="entry name" value="7TMR_DISM_rcpt_extracell_dom1"/>
</dbReference>
<dbReference type="SUPFAM" id="SSF49785">
    <property type="entry name" value="Galactose-binding domain-like"/>
    <property type="match status" value="1"/>
</dbReference>
<keyword evidence="14" id="KW-1185">Reference proteome</keyword>
<dbReference type="PRINTS" id="PR00344">
    <property type="entry name" value="BCTRLSENSOR"/>
</dbReference>